<evidence type="ECO:0000256" key="4">
    <source>
        <dbReference type="ARBA" id="ARBA00013078"/>
    </source>
</evidence>
<dbReference type="PANTHER" id="PTHR43434:SF1">
    <property type="entry name" value="PHOSPHOGLYCOLATE PHOSPHATASE"/>
    <property type="match status" value="1"/>
</dbReference>
<dbReference type="SUPFAM" id="SSF56784">
    <property type="entry name" value="HAD-like"/>
    <property type="match status" value="1"/>
</dbReference>
<evidence type="ECO:0000256" key="2">
    <source>
        <dbReference type="ARBA" id="ARBA00004818"/>
    </source>
</evidence>
<protein>
    <recommendedName>
        <fullName evidence="4">phosphoglycolate phosphatase</fullName>
        <ecNumber evidence="4">3.1.3.18</ecNumber>
    </recommendedName>
</protein>
<keyword evidence="6" id="KW-1185">Reference proteome</keyword>
<dbReference type="GO" id="GO:0008967">
    <property type="term" value="F:phosphoglycolate phosphatase activity"/>
    <property type="evidence" value="ECO:0007669"/>
    <property type="project" value="UniProtKB-EC"/>
</dbReference>
<dbReference type="SFLD" id="SFLDG01135">
    <property type="entry name" value="C1.5.6:_HAD__Beta-PGM__Phospha"/>
    <property type="match status" value="1"/>
</dbReference>
<dbReference type="RefSeq" id="WP_110023561.1">
    <property type="nucleotide sequence ID" value="NZ_PDNZ01000005.1"/>
</dbReference>
<dbReference type="SFLD" id="SFLDG01129">
    <property type="entry name" value="C1.5:_HAD__Beta-PGM__Phosphata"/>
    <property type="match status" value="1"/>
</dbReference>
<gene>
    <name evidence="5" type="ORF">CR164_08710</name>
</gene>
<dbReference type="InterPro" id="IPR023198">
    <property type="entry name" value="PGP-like_dom2"/>
</dbReference>
<sequence length="227" mass="25506">MNFKAVIFDLDGTLLDSLKDLADTLNYVLGDNGYPTHDIDQFRYLVGYGMNELVRRALPPDLQNQRELLERLMQEMLARYAVTWKNNTRPYPGIDELLDWLDTTSIKKGVLSNKSDKFTKLCVETLLSRWKFDCVTGHHPGINHKPDPQGALLMAKEMKIDPAEILYVGDSNVDMLTANAAGMLPLGVLWGFRTKEELLESGAKLLVEKPQAIISILSANNTQSITP</sequence>
<dbReference type="PRINTS" id="PR00413">
    <property type="entry name" value="HADHALOGNASE"/>
</dbReference>
<dbReference type="GO" id="GO:0005829">
    <property type="term" value="C:cytosol"/>
    <property type="evidence" value="ECO:0007669"/>
    <property type="project" value="TreeGrafter"/>
</dbReference>
<reference evidence="6" key="1">
    <citation type="submission" date="2017-10" db="EMBL/GenBank/DDBJ databases">
        <authorList>
            <person name="Gaisin V.A."/>
            <person name="Rysina M.S."/>
            <person name="Grouzdev D.S."/>
        </authorList>
    </citation>
    <scope>NUCLEOTIDE SEQUENCE [LARGE SCALE GENOMIC DNA]</scope>
    <source>
        <strain evidence="6">V1</strain>
    </source>
</reference>
<dbReference type="Gene3D" id="1.10.150.240">
    <property type="entry name" value="Putative phosphatase, domain 2"/>
    <property type="match status" value="1"/>
</dbReference>
<dbReference type="Proteomes" id="UP000246278">
    <property type="component" value="Unassembled WGS sequence"/>
</dbReference>
<evidence type="ECO:0000313" key="5">
    <source>
        <dbReference type="EMBL" id="PWW81886.1"/>
    </source>
</evidence>
<evidence type="ECO:0000256" key="1">
    <source>
        <dbReference type="ARBA" id="ARBA00000830"/>
    </source>
</evidence>
<evidence type="ECO:0000313" key="6">
    <source>
        <dbReference type="Proteomes" id="UP000246278"/>
    </source>
</evidence>
<dbReference type="InterPro" id="IPR023214">
    <property type="entry name" value="HAD_sf"/>
</dbReference>
<dbReference type="InterPro" id="IPR041492">
    <property type="entry name" value="HAD_2"/>
</dbReference>
<comment type="caution">
    <text evidence="5">The sequence shown here is derived from an EMBL/GenBank/DDBJ whole genome shotgun (WGS) entry which is preliminary data.</text>
</comment>
<organism evidence="5 6">
    <name type="scientific">Prosthecochloris marina</name>
    <dbReference type="NCBI Taxonomy" id="2017681"/>
    <lineage>
        <taxon>Bacteria</taxon>
        <taxon>Pseudomonadati</taxon>
        <taxon>Chlorobiota</taxon>
        <taxon>Chlorobiia</taxon>
        <taxon>Chlorobiales</taxon>
        <taxon>Chlorobiaceae</taxon>
        <taxon>Prosthecochloris</taxon>
    </lineage>
</organism>
<comment type="catalytic activity">
    <reaction evidence="1">
        <text>2-phosphoglycolate + H2O = glycolate + phosphate</text>
        <dbReference type="Rhea" id="RHEA:14369"/>
        <dbReference type="ChEBI" id="CHEBI:15377"/>
        <dbReference type="ChEBI" id="CHEBI:29805"/>
        <dbReference type="ChEBI" id="CHEBI:43474"/>
        <dbReference type="ChEBI" id="CHEBI:58033"/>
        <dbReference type="EC" id="3.1.3.18"/>
    </reaction>
</comment>
<dbReference type="PANTHER" id="PTHR43434">
    <property type="entry name" value="PHOSPHOGLYCOLATE PHOSPHATASE"/>
    <property type="match status" value="1"/>
</dbReference>
<dbReference type="InterPro" id="IPR050155">
    <property type="entry name" value="HAD-like_hydrolase_sf"/>
</dbReference>
<dbReference type="InterPro" id="IPR006439">
    <property type="entry name" value="HAD-SF_hydro_IA"/>
</dbReference>
<dbReference type="EC" id="3.1.3.18" evidence="4"/>
<dbReference type="SFLD" id="SFLDS00003">
    <property type="entry name" value="Haloacid_Dehalogenase"/>
    <property type="match status" value="1"/>
</dbReference>
<dbReference type="Gene3D" id="3.40.50.1000">
    <property type="entry name" value="HAD superfamily/HAD-like"/>
    <property type="match status" value="1"/>
</dbReference>
<comment type="similarity">
    <text evidence="3">Belongs to the HAD-like hydrolase superfamily. CbbY/CbbZ/Gph/YieH family.</text>
</comment>
<comment type="pathway">
    <text evidence="2">Organic acid metabolism; glycolate biosynthesis; glycolate from 2-phosphoglycolate: step 1/1.</text>
</comment>
<dbReference type="GO" id="GO:0006281">
    <property type="term" value="P:DNA repair"/>
    <property type="evidence" value="ECO:0007669"/>
    <property type="project" value="TreeGrafter"/>
</dbReference>
<accession>A0A317T8Y8</accession>
<dbReference type="Pfam" id="PF13419">
    <property type="entry name" value="HAD_2"/>
    <property type="match status" value="1"/>
</dbReference>
<name>A0A317T8Y8_9CHLB</name>
<dbReference type="EMBL" id="PDNZ01000005">
    <property type="protein sequence ID" value="PWW81886.1"/>
    <property type="molecule type" value="Genomic_DNA"/>
</dbReference>
<evidence type="ECO:0000256" key="3">
    <source>
        <dbReference type="ARBA" id="ARBA00006171"/>
    </source>
</evidence>
<dbReference type="NCBIfam" id="TIGR01549">
    <property type="entry name" value="HAD-SF-IA-v1"/>
    <property type="match status" value="1"/>
</dbReference>
<dbReference type="OrthoDB" id="9807630at2"/>
<dbReference type="AlphaFoldDB" id="A0A317T8Y8"/>
<proteinExistence type="inferred from homology"/>
<dbReference type="InterPro" id="IPR036412">
    <property type="entry name" value="HAD-like_sf"/>
</dbReference>
<keyword evidence="5" id="KW-0378">Hydrolase</keyword>